<evidence type="ECO:0000259" key="2">
    <source>
        <dbReference type="Pfam" id="PF21986"/>
    </source>
</evidence>
<gene>
    <name evidence="3" type="ORF">SAMN02745781_03863</name>
</gene>
<evidence type="ECO:0000259" key="1">
    <source>
        <dbReference type="Pfam" id="PF01425"/>
    </source>
</evidence>
<organism evidence="3 4">
    <name type="scientific">Vibrio gazogenes DSM 21264 = NBRC 103151</name>
    <dbReference type="NCBI Taxonomy" id="1123492"/>
    <lineage>
        <taxon>Bacteria</taxon>
        <taxon>Pseudomonadati</taxon>
        <taxon>Pseudomonadota</taxon>
        <taxon>Gammaproteobacteria</taxon>
        <taxon>Vibrionales</taxon>
        <taxon>Vibrionaceae</taxon>
        <taxon>Vibrio</taxon>
    </lineage>
</organism>
<proteinExistence type="predicted"/>
<dbReference type="PANTHER" id="PTHR11895:SF169">
    <property type="entry name" value="GLUTAMYL-TRNA(GLN) AMIDOTRANSFERASE"/>
    <property type="match status" value="1"/>
</dbReference>
<dbReference type="Pfam" id="PF01425">
    <property type="entry name" value="Amidase"/>
    <property type="match status" value="1"/>
</dbReference>
<reference evidence="4" key="1">
    <citation type="submission" date="2016-11" db="EMBL/GenBank/DDBJ databases">
        <authorList>
            <person name="Varghese N."/>
            <person name="Submissions S."/>
        </authorList>
    </citation>
    <scope>NUCLEOTIDE SEQUENCE [LARGE SCALE GENOMIC DNA]</scope>
    <source>
        <strain evidence="4">DSM 21264</strain>
    </source>
</reference>
<dbReference type="InterPro" id="IPR053844">
    <property type="entry name" value="AH_C"/>
</dbReference>
<dbReference type="NCBIfam" id="NF006043">
    <property type="entry name" value="PRK08186.1"/>
    <property type="match status" value="1"/>
</dbReference>
<dbReference type="GO" id="GO:0016787">
    <property type="term" value="F:hydrolase activity"/>
    <property type="evidence" value="ECO:0007669"/>
    <property type="project" value="UniProtKB-KW"/>
</dbReference>
<dbReference type="AlphaFoldDB" id="A0A1M5GPR3"/>
<keyword evidence="4" id="KW-1185">Reference proteome</keyword>
<dbReference type="Gene3D" id="1.20.58.1700">
    <property type="match status" value="1"/>
</dbReference>
<feature type="domain" description="Allophanate hydrolase C-terminal" evidence="2">
    <location>
        <begin position="465"/>
        <end position="586"/>
    </location>
</feature>
<sequence length="593" mass="64436">MTILTITQLQEAYRCKELSVRPFLHQQLKLAQDDSHHAWISTITAAQLDQYLDALSAYDIDELPLYGVPFAIKDNIDLAGLATTAGCEAYRYHPESSAFVVERLIAAGAIPLGKTNLDQFATGLVGTRSPWGATTNSFNPEYISGGSSAGSAVAVATGQVLFALGTDTAGSGRVPAAFNHIYGLKPTKGLLSCRGVVPACRSLDCVTFFTNHGEDLALLYQVAASYDRQDSYARPDVHPLHTAPKTTFQGLRIGVPQAEQLNFFGNQAYQIGFEQVIEKLTALGAELVPFDLSPFLAAARLLYQGPWVAERYAAIQPFFEQDASRCLPVIQTIIGQAEQLSAVETFQGFYQLQDYQVTCDALLDNVDVVLTPTAGTTYTIEAVNQDPVTLNSNLGYYTNFMNLLDYCAIAIPGGFTDAAMPFGFTLFGPAFSDRSLMDLACEWQQRIRLPVGANGLYPPQRSHLDLLVCGAHMQGLPLNHQLTSVGATLKQRTQTAANYRLYALAGSPPQRPGLIRNETEGTMIDVEVWSVPVEAIGTLLDQIPHPLGLGTVELADGVWVKGFICEPIGLSHATDISHLGGWRHYLDSRSHEA</sequence>
<dbReference type="PANTHER" id="PTHR11895">
    <property type="entry name" value="TRANSAMIDASE"/>
    <property type="match status" value="1"/>
</dbReference>
<protein>
    <submittedName>
        <fullName evidence="3">Allophanate hydrolase</fullName>
    </submittedName>
</protein>
<dbReference type="InterPro" id="IPR023631">
    <property type="entry name" value="Amidase_dom"/>
</dbReference>
<dbReference type="InterPro" id="IPR014085">
    <property type="entry name" value="Allophanate_hydrolase"/>
</dbReference>
<dbReference type="Gene3D" id="3.10.490.10">
    <property type="entry name" value="Gamma-glutamyl cyclotransferase-like"/>
    <property type="match status" value="1"/>
</dbReference>
<dbReference type="NCBIfam" id="TIGR02713">
    <property type="entry name" value="allophanate_hyd"/>
    <property type="match status" value="1"/>
</dbReference>
<accession>A0A1M5GPR3</accession>
<dbReference type="InterPro" id="IPR036928">
    <property type="entry name" value="AS_sf"/>
</dbReference>
<dbReference type="SUPFAM" id="SSF75304">
    <property type="entry name" value="Amidase signature (AS) enzymes"/>
    <property type="match status" value="1"/>
</dbReference>
<dbReference type="InterPro" id="IPR000120">
    <property type="entry name" value="Amidase"/>
</dbReference>
<feature type="domain" description="Amidase" evidence="1">
    <location>
        <begin position="44"/>
        <end position="436"/>
    </location>
</feature>
<evidence type="ECO:0000313" key="3">
    <source>
        <dbReference type="EMBL" id="SHG05800.1"/>
    </source>
</evidence>
<name>A0A1M5GPR3_VIBGA</name>
<keyword evidence="3" id="KW-0378">Hydrolase</keyword>
<evidence type="ECO:0000313" key="4">
    <source>
        <dbReference type="Proteomes" id="UP000184159"/>
    </source>
</evidence>
<dbReference type="Gene3D" id="3.90.1300.10">
    <property type="entry name" value="Amidase signature (AS) domain"/>
    <property type="match status" value="1"/>
</dbReference>
<dbReference type="Pfam" id="PF21986">
    <property type="entry name" value="AH_C"/>
    <property type="match status" value="1"/>
</dbReference>
<dbReference type="RefSeq" id="WP_072963042.1">
    <property type="nucleotide sequence ID" value="NZ_FQUH01000026.1"/>
</dbReference>
<dbReference type="Proteomes" id="UP000184159">
    <property type="component" value="Unassembled WGS sequence"/>
</dbReference>
<dbReference type="EMBL" id="FQUH01000026">
    <property type="protein sequence ID" value="SHG05800.1"/>
    <property type="molecule type" value="Genomic_DNA"/>
</dbReference>